<evidence type="ECO:0000313" key="7">
    <source>
        <dbReference type="Proteomes" id="UP000064715"/>
    </source>
</evidence>
<dbReference type="PANTHER" id="PTHR43712:SF2">
    <property type="entry name" value="O-METHYLTRANSFERASE CICE"/>
    <property type="match status" value="1"/>
</dbReference>
<gene>
    <name evidence="6" type="ORF">AWI28_05920</name>
</gene>
<evidence type="ECO:0000256" key="1">
    <source>
        <dbReference type="ARBA" id="ARBA00022603"/>
    </source>
</evidence>
<keyword evidence="1 6" id="KW-0489">Methyltransferase</keyword>
<dbReference type="InterPro" id="IPR012967">
    <property type="entry name" value="COMT_dimerisation"/>
</dbReference>
<dbReference type="EMBL" id="LRCR01000001">
    <property type="protein sequence ID" value="KUQ86357.1"/>
    <property type="molecule type" value="Genomic_DNA"/>
</dbReference>
<evidence type="ECO:0000256" key="3">
    <source>
        <dbReference type="ARBA" id="ARBA00022691"/>
    </source>
</evidence>
<evidence type="ECO:0000259" key="4">
    <source>
        <dbReference type="Pfam" id="PF00891"/>
    </source>
</evidence>
<evidence type="ECO:0000256" key="2">
    <source>
        <dbReference type="ARBA" id="ARBA00022679"/>
    </source>
</evidence>
<dbReference type="Pfam" id="PF08100">
    <property type="entry name" value="Dimerisation"/>
    <property type="match status" value="1"/>
</dbReference>
<dbReference type="InterPro" id="IPR001077">
    <property type="entry name" value="COMT_C"/>
</dbReference>
<protein>
    <submittedName>
        <fullName evidence="6">Methyltransferase</fullName>
    </submittedName>
</protein>
<dbReference type="InterPro" id="IPR029063">
    <property type="entry name" value="SAM-dependent_MTases_sf"/>
</dbReference>
<organism evidence="6 7">
    <name type="scientific">Enterobacter genomosp. O</name>
    <dbReference type="NCBI Taxonomy" id="2364150"/>
    <lineage>
        <taxon>Bacteria</taxon>
        <taxon>Pseudomonadati</taxon>
        <taxon>Pseudomonadota</taxon>
        <taxon>Gammaproteobacteria</taxon>
        <taxon>Enterobacterales</taxon>
        <taxon>Enterobacteriaceae</taxon>
        <taxon>Enterobacter</taxon>
        <taxon>Enterobacter cloacae complex</taxon>
        <taxon>Enterobacter cloacae complex clade O</taxon>
    </lineage>
</organism>
<dbReference type="GO" id="GO:0032259">
    <property type="term" value="P:methylation"/>
    <property type="evidence" value="ECO:0007669"/>
    <property type="project" value="UniProtKB-KW"/>
</dbReference>
<keyword evidence="2 6" id="KW-0808">Transferase</keyword>
<reference evidence="7" key="1">
    <citation type="submission" date="2016-01" db="EMBL/GenBank/DDBJ databases">
        <title>WGS of SAMN04407783.</title>
        <authorList>
            <person name="Adams M."/>
            <person name="Sutton G."/>
            <person name="Nelson K."/>
            <person name="Thaden J."/>
            <person name="Fowler V."/>
            <person name="Mccorrison J."/>
            <person name="Sanka R."/>
            <person name="Brinkac L."/>
            <person name="Nierman W."/>
        </authorList>
    </citation>
    <scope>NUCLEOTIDE SEQUENCE [LARGE SCALE GENOMIC DNA]</scope>
    <source>
        <strain evidence="7">GN04363</strain>
    </source>
</reference>
<dbReference type="InterPro" id="IPR036388">
    <property type="entry name" value="WH-like_DNA-bd_sf"/>
</dbReference>
<dbReference type="RefSeq" id="WP_059309920.1">
    <property type="nucleotide sequence ID" value="NZ_LRCR01000001.1"/>
</dbReference>
<dbReference type="Gene3D" id="3.40.50.150">
    <property type="entry name" value="Vaccinia Virus protein VP39"/>
    <property type="match status" value="1"/>
</dbReference>
<feature type="domain" description="O-methyltransferase dimerisation" evidence="5">
    <location>
        <begin position="21"/>
        <end position="93"/>
    </location>
</feature>
<dbReference type="GO" id="GO:0046983">
    <property type="term" value="F:protein dimerization activity"/>
    <property type="evidence" value="ECO:0007669"/>
    <property type="project" value="InterPro"/>
</dbReference>
<sequence length="343" mass="39072">MSQRNSLDLLSRKEGMCLLEQSMGFVWQAALRAVAVIGVADLLVEGKKSVKQLAKELNVDSDYLHRIMRLLSSRGVFNELSETEYGLSHSAQFLRSDHEFSLRAAVIMLTDQTFWQPAAKLDELLQGKPVFNELFGKPFYDYWQHDESVADSNIFHAGMASMSSVENEVIAETYSFPQNAVVADIAGGLGNLLLAVLRRNPTITGILFDQKDVLARNRLHLLNDNRRWKTVEGSFFESCPAADIYLLKYILMDWPDEKAIQILQCCRNAMKENARLLIFEPLIKKDNNEQGRFEIDLLLLTSFDGGRARTELEYQILFEQTKLKLNKIIDTRSYLSILEVVPV</sequence>
<proteinExistence type="predicted"/>
<dbReference type="PROSITE" id="PS51683">
    <property type="entry name" value="SAM_OMT_II"/>
    <property type="match status" value="1"/>
</dbReference>
<dbReference type="SUPFAM" id="SSF53335">
    <property type="entry name" value="S-adenosyl-L-methionine-dependent methyltransferases"/>
    <property type="match status" value="1"/>
</dbReference>
<comment type="caution">
    <text evidence="6">The sequence shown here is derived from an EMBL/GenBank/DDBJ whole genome shotgun (WGS) entry which is preliminary data.</text>
</comment>
<dbReference type="PIRSF" id="PIRSF005739">
    <property type="entry name" value="O-mtase"/>
    <property type="match status" value="1"/>
</dbReference>
<dbReference type="InterPro" id="IPR016461">
    <property type="entry name" value="COMT-like"/>
</dbReference>
<dbReference type="Proteomes" id="UP000064715">
    <property type="component" value="Unassembled WGS sequence"/>
</dbReference>
<dbReference type="Gene3D" id="1.10.10.10">
    <property type="entry name" value="Winged helix-like DNA-binding domain superfamily/Winged helix DNA-binding domain"/>
    <property type="match status" value="1"/>
</dbReference>
<dbReference type="Pfam" id="PF00891">
    <property type="entry name" value="Methyltransf_2"/>
    <property type="match status" value="1"/>
</dbReference>
<feature type="domain" description="O-methyltransferase C-terminal" evidence="4">
    <location>
        <begin position="124"/>
        <end position="320"/>
    </location>
</feature>
<dbReference type="SUPFAM" id="SSF46785">
    <property type="entry name" value="Winged helix' DNA-binding domain"/>
    <property type="match status" value="1"/>
</dbReference>
<keyword evidence="3" id="KW-0949">S-adenosyl-L-methionine</keyword>
<evidence type="ECO:0000259" key="5">
    <source>
        <dbReference type="Pfam" id="PF08100"/>
    </source>
</evidence>
<accession>A0A0X4EXF2</accession>
<dbReference type="OrthoDB" id="9766840at2"/>
<dbReference type="GO" id="GO:0008171">
    <property type="term" value="F:O-methyltransferase activity"/>
    <property type="evidence" value="ECO:0007669"/>
    <property type="project" value="InterPro"/>
</dbReference>
<dbReference type="InterPro" id="IPR036390">
    <property type="entry name" value="WH_DNA-bd_sf"/>
</dbReference>
<evidence type="ECO:0000313" key="6">
    <source>
        <dbReference type="EMBL" id="KUQ86357.1"/>
    </source>
</evidence>
<keyword evidence="7" id="KW-1185">Reference proteome</keyword>
<dbReference type="AlphaFoldDB" id="A0A0X4EXF2"/>
<name>A0A0X4EXF2_9ENTR</name>
<dbReference type="PANTHER" id="PTHR43712">
    <property type="entry name" value="PUTATIVE (AFU_ORTHOLOGUE AFUA_4G14580)-RELATED"/>
    <property type="match status" value="1"/>
</dbReference>